<gene>
    <name evidence="1" type="ORF">SAMN04490197_5472</name>
</gene>
<accession>A0A8B3Y4X2</accession>
<organism evidence="1 2">
    <name type="scientific">Pseudomonas orientalis</name>
    <dbReference type="NCBI Taxonomy" id="76758"/>
    <lineage>
        <taxon>Bacteria</taxon>
        <taxon>Pseudomonadati</taxon>
        <taxon>Pseudomonadota</taxon>
        <taxon>Gammaproteobacteria</taxon>
        <taxon>Pseudomonadales</taxon>
        <taxon>Pseudomonadaceae</taxon>
        <taxon>Pseudomonas</taxon>
    </lineage>
</organism>
<dbReference type="AlphaFoldDB" id="A0A8B3Y4X2"/>
<reference evidence="1 2" key="1">
    <citation type="submission" date="2016-10" db="EMBL/GenBank/DDBJ databases">
        <authorList>
            <person name="Varghese N."/>
            <person name="Submissions S."/>
        </authorList>
    </citation>
    <scope>NUCLEOTIDE SEQUENCE [LARGE SCALE GENOMIC DNA]</scope>
    <source>
        <strain evidence="1 2">BS2775</strain>
    </source>
</reference>
<evidence type="ECO:0008006" key="3">
    <source>
        <dbReference type="Google" id="ProtNLM"/>
    </source>
</evidence>
<evidence type="ECO:0000313" key="2">
    <source>
        <dbReference type="Proteomes" id="UP000183653"/>
    </source>
</evidence>
<sequence length="107" mass="11936">MATIRARKLADESVSYTAQIRIKRDGVQVYQESQTFARKQAVQAWTRKRGAEVDEPSTIERANRKGTTLKEMTDQYLVEVEKAKPLGKAQLAEQDVYPAPPAVAGSL</sequence>
<evidence type="ECO:0000313" key="1">
    <source>
        <dbReference type="EMBL" id="SDU37926.1"/>
    </source>
</evidence>
<dbReference type="EMBL" id="LT629782">
    <property type="protein sequence ID" value="SDU37926.1"/>
    <property type="molecule type" value="Genomic_DNA"/>
</dbReference>
<keyword evidence="2" id="KW-1185">Reference proteome</keyword>
<protein>
    <recommendedName>
        <fullName evidence="3">Integrase</fullName>
    </recommendedName>
</protein>
<name>A0A8B3Y4X2_9PSED</name>
<proteinExistence type="predicted"/>
<dbReference type="Proteomes" id="UP000183653">
    <property type="component" value="Chromosome I"/>
</dbReference>